<evidence type="ECO:0000259" key="2">
    <source>
        <dbReference type="Pfam" id="PF24035"/>
    </source>
</evidence>
<accession>A0A1H8T8T0</accession>
<dbReference type="RefSeq" id="WP_089824868.1">
    <property type="nucleotide sequence ID" value="NZ_FODV01000006.1"/>
</dbReference>
<reference evidence="4" key="1">
    <citation type="submission" date="2016-10" db="EMBL/GenBank/DDBJ databases">
        <authorList>
            <person name="Varghese N."/>
            <person name="Submissions S."/>
        </authorList>
    </citation>
    <scope>NUCLEOTIDE SEQUENCE [LARGE SCALE GENOMIC DNA]</scope>
    <source>
        <strain evidence="4">CGMCC 1.10121</strain>
    </source>
</reference>
<keyword evidence="4" id="KW-1185">Reference proteome</keyword>
<feature type="domain" description="DUF7344" evidence="2">
    <location>
        <begin position="26"/>
        <end position="107"/>
    </location>
</feature>
<evidence type="ECO:0000313" key="4">
    <source>
        <dbReference type="Proteomes" id="UP000199126"/>
    </source>
</evidence>
<dbReference type="Proteomes" id="UP000199126">
    <property type="component" value="Unassembled WGS sequence"/>
</dbReference>
<keyword evidence="1" id="KW-0472">Membrane</keyword>
<evidence type="ECO:0000313" key="3">
    <source>
        <dbReference type="EMBL" id="SEO87146.1"/>
    </source>
</evidence>
<proteinExistence type="predicted"/>
<dbReference type="EMBL" id="FODV01000006">
    <property type="protein sequence ID" value="SEO87146.1"/>
    <property type="molecule type" value="Genomic_DNA"/>
</dbReference>
<sequence length="191" mass="21026">MSTPSSPVAENLETSMDRSLERDELFHLLQNGRRRGVLRYIHDNADESVFEMRDIAEQVAAWENGKSVAQLTSDERQRVYIALYQGHLPKLDEAGIVEYDQSRGRVEPTPLAGRVERYLTVESATDDSTPERRDDLSTPVWYYGGATLVSTALLATVALGVAPALVAGSLATIVTGLFVAITLGVKYRLLS</sequence>
<keyword evidence="1" id="KW-1133">Transmembrane helix</keyword>
<dbReference type="Pfam" id="PF24035">
    <property type="entry name" value="DUF7344"/>
    <property type="match status" value="1"/>
</dbReference>
<dbReference type="InterPro" id="IPR055768">
    <property type="entry name" value="DUF7344"/>
</dbReference>
<keyword evidence="1" id="KW-0812">Transmembrane</keyword>
<gene>
    <name evidence="3" type="ORF">SAMN04487948_10678</name>
</gene>
<protein>
    <recommendedName>
        <fullName evidence="2">DUF7344 domain-containing protein</fullName>
    </recommendedName>
</protein>
<evidence type="ECO:0000256" key="1">
    <source>
        <dbReference type="SAM" id="Phobius"/>
    </source>
</evidence>
<dbReference type="AlphaFoldDB" id="A0A1H8T8T0"/>
<feature type="transmembrane region" description="Helical" evidence="1">
    <location>
        <begin position="165"/>
        <end position="185"/>
    </location>
</feature>
<name>A0A1H8T8T0_9EURY</name>
<organism evidence="3 4">
    <name type="scientific">Halogranum amylolyticum</name>
    <dbReference type="NCBI Taxonomy" id="660520"/>
    <lineage>
        <taxon>Archaea</taxon>
        <taxon>Methanobacteriati</taxon>
        <taxon>Methanobacteriota</taxon>
        <taxon>Stenosarchaea group</taxon>
        <taxon>Halobacteria</taxon>
        <taxon>Halobacteriales</taxon>
        <taxon>Haloferacaceae</taxon>
    </lineage>
</organism>
<feature type="transmembrane region" description="Helical" evidence="1">
    <location>
        <begin position="140"/>
        <end position="159"/>
    </location>
</feature>